<keyword evidence="4 6" id="KW-1133">Transmembrane helix</keyword>
<reference evidence="8 9" key="1">
    <citation type="submission" date="2019-08" db="EMBL/GenBank/DDBJ databases">
        <title>Amphibian skin-associated Pigmentiphaga: genome sequence and occurrence across geography and hosts.</title>
        <authorList>
            <person name="Bletz M.C."/>
            <person name="Bunk B."/>
            <person name="Sproeer C."/>
            <person name="Biwer P."/>
            <person name="Reiter S."/>
            <person name="Rabemananjara F.C.E."/>
            <person name="Schulz S."/>
            <person name="Overmann J."/>
            <person name="Vences M."/>
        </authorList>
    </citation>
    <scope>NUCLEOTIDE SEQUENCE [LARGE SCALE GENOMIC DNA]</scope>
    <source>
        <strain evidence="8 9">Mada1488</strain>
    </source>
</reference>
<proteinExistence type="predicted"/>
<dbReference type="PANTHER" id="PTHR36115">
    <property type="entry name" value="PROLINE-RICH ANTIGEN HOMOLOG-RELATED"/>
    <property type="match status" value="1"/>
</dbReference>
<dbReference type="InterPro" id="IPR051791">
    <property type="entry name" value="Pra-immunoreactive"/>
</dbReference>
<feature type="transmembrane region" description="Helical" evidence="6">
    <location>
        <begin position="106"/>
        <end position="127"/>
    </location>
</feature>
<evidence type="ECO:0000256" key="1">
    <source>
        <dbReference type="ARBA" id="ARBA00004651"/>
    </source>
</evidence>
<sequence>MRVTSAPNPARAAAPTPGRWRRFACMMYEAILLFGVLFTAEYLFDTLTQSKHALALREWRQLWLFLVIGTYFIISWRLGGQTLAMKTWGIRLVDRDGSKIGLGKSMARYVLCWPVTLTGLGFVWSYFDRDKQFPHDRLLGTRLIMTGEGHY</sequence>
<accession>A0A5C0B399</accession>
<evidence type="ECO:0000313" key="8">
    <source>
        <dbReference type="EMBL" id="QEI09349.1"/>
    </source>
</evidence>
<evidence type="ECO:0000256" key="5">
    <source>
        <dbReference type="ARBA" id="ARBA00023136"/>
    </source>
</evidence>
<dbReference type="InterPro" id="IPR010432">
    <property type="entry name" value="RDD"/>
</dbReference>
<keyword evidence="9" id="KW-1185">Reference proteome</keyword>
<evidence type="ECO:0000256" key="6">
    <source>
        <dbReference type="SAM" id="Phobius"/>
    </source>
</evidence>
<evidence type="ECO:0000256" key="4">
    <source>
        <dbReference type="ARBA" id="ARBA00022989"/>
    </source>
</evidence>
<dbReference type="OrthoDB" id="5298807at2"/>
<evidence type="ECO:0000256" key="2">
    <source>
        <dbReference type="ARBA" id="ARBA00022475"/>
    </source>
</evidence>
<dbReference type="Pfam" id="PF06271">
    <property type="entry name" value="RDD"/>
    <property type="match status" value="1"/>
</dbReference>
<dbReference type="PANTHER" id="PTHR36115:SF10">
    <property type="entry name" value="RDD DOMAIN-CONTAINING PROTEIN"/>
    <property type="match status" value="1"/>
</dbReference>
<dbReference type="Proteomes" id="UP000325161">
    <property type="component" value="Chromosome"/>
</dbReference>
<keyword evidence="3 6" id="KW-0812">Transmembrane</keyword>
<evidence type="ECO:0000259" key="7">
    <source>
        <dbReference type="Pfam" id="PF06271"/>
    </source>
</evidence>
<comment type="subcellular location">
    <subcellularLocation>
        <location evidence="1">Cell membrane</location>
        <topology evidence="1">Multi-pass membrane protein</topology>
    </subcellularLocation>
</comment>
<keyword evidence="2" id="KW-1003">Cell membrane</keyword>
<dbReference type="GO" id="GO:0005886">
    <property type="term" value="C:plasma membrane"/>
    <property type="evidence" value="ECO:0007669"/>
    <property type="project" value="UniProtKB-SubCell"/>
</dbReference>
<evidence type="ECO:0000256" key="3">
    <source>
        <dbReference type="ARBA" id="ARBA00022692"/>
    </source>
</evidence>
<dbReference type="AlphaFoldDB" id="A0A5C0B399"/>
<protein>
    <submittedName>
        <fullName evidence="8">RDD family protein</fullName>
    </submittedName>
</protein>
<evidence type="ECO:0000313" key="9">
    <source>
        <dbReference type="Proteomes" id="UP000325161"/>
    </source>
</evidence>
<keyword evidence="5 6" id="KW-0472">Membrane</keyword>
<gene>
    <name evidence="8" type="ORF">FXN63_15515</name>
</gene>
<feature type="transmembrane region" description="Helical" evidence="6">
    <location>
        <begin position="64"/>
        <end position="85"/>
    </location>
</feature>
<feature type="domain" description="RDD" evidence="7">
    <location>
        <begin position="16"/>
        <end position="139"/>
    </location>
</feature>
<dbReference type="RefSeq" id="WP_148819398.1">
    <property type="nucleotide sequence ID" value="NZ_CP043046.1"/>
</dbReference>
<feature type="transmembrane region" description="Helical" evidence="6">
    <location>
        <begin position="26"/>
        <end position="44"/>
    </location>
</feature>
<organism evidence="8 9">
    <name type="scientific">Pigmentiphaga aceris</name>
    <dbReference type="NCBI Taxonomy" id="1940612"/>
    <lineage>
        <taxon>Bacteria</taxon>
        <taxon>Pseudomonadati</taxon>
        <taxon>Pseudomonadota</taxon>
        <taxon>Betaproteobacteria</taxon>
        <taxon>Burkholderiales</taxon>
        <taxon>Alcaligenaceae</taxon>
        <taxon>Pigmentiphaga</taxon>
    </lineage>
</organism>
<name>A0A5C0B399_9BURK</name>
<dbReference type="KEGG" id="pacr:FXN63_15515"/>
<dbReference type="EMBL" id="CP043046">
    <property type="protein sequence ID" value="QEI09349.1"/>
    <property type="molecule type" value="Genomic_DNA"/>
</dbReference>